<reference evidence="1 2" key="1">
    <citation type="journal article" date="2017" name="Curr. Biol.">
        <title>The Evolution of Venom by Co-option of Single-Copy Genes.</title>
        <authorList>
            <person name="Martinson E.O."/>
            <person name="Mrinalini"/>
            <person name="Kelkar Y.D."/>
            <person name="Chang C.H."/>
            <person name="Werren J.H."/>
        </authorList>
    </citation>
    <scope>NUCLEOTIDE SEQUENCE [LARGE SCALE GENOMIC DNA]</scope>
    <source>
        <strain evidence="1 2">Alberta</strain>
        <tissue evidence="1">Whole body</tissue>
    </source>
</reference>
<organism evidence="1 2">
    <name type="scientific">Trichomalopsis sarcophagae</name>
    <dbReference type="NCBI Taxonomy" id="543379"/>
    <lineage>
        <taxon>Eukaryota</taxon>
        <taxon>Metazoa</taxon>
        <taxon>Ecdysozoa</taxon>
        <taxon>Arthropoda</taxon>
        <taxon>Hexapoda</taxon>
        <taxon>Insecta</taxon>
        <taxon>Pterygota</taxon>
        <taxon>Neoptera</taxon>
        <taxon>Endopterygota</taxon>
        <taxon>Hymenoptera</taxon>
        <taxon>Apocrita</taxon>
        <taxon>Proctotrupomorpha</taxon>
        <taxon>Chalcidoidea</taxon>
        <taxon>Pteromalidae</taxon>
        <taxon>Pteromalinae</taxon>
        <taxon>Trichomalopsis</taxon>
    </lineage>
</organism>
<gene>
    <name evidence="1" type="ORF">TSAR_009472</name>
</gene>
<keyword evidence="2" id="KW-1185">Reference proteome</keyword>
<name>A0A232FH40_9HYME</name>
<protein>
    <submittedName>
        <fullName evidence="1">Uncharacterized protein</fullName>
    </submittedName>
</protein>
<dbReference type="EMBL" id="NNAY01000210">
    <property type="protein sequence ID" value="OXU30005.1"/>
    <property type="molecule type" value="Genomic_DNA"/>
</dbReference>
<proteinExistence type="predicted"/>
<dbReference type="AlphaFoldDB" id="A0A232FH40"/>
<accession>A0A232FH40</accession>
<evidence type="ECO:0000313" key="1">
    <source>
        <dbReference type="EMBL" id="OXU30005.1"/>
    </source>
</evidence>
<sequence length="120" mass="13985">MLLPLLYEELEMPVPDIIEAEDQDILQDANRGHNLHAKMNIYLDLLNGKELLMVSSAFAASNANHLKTFRRMRKRIKTHRIVSWRYSVEIKEGHLTPNVVRLMLAINVHSLFRNKVNKVK</sequence>
<comment type="caution">
    <text evidence="1">The sequence shown here is derived from an EMBL/GenBank/DDBJ whole genome shotgun (WGS) entry which is preliminary data.</text>
</comment>
<dbReference type="Proteomes" id="UP000215335">
    <property type="component" value="Unassembled WGS sequence"/>
</dbReference>
<evidence type="ECO:0000313" key="2">
    <source>
        <dbReference type="Proteomes" id="UP000215335"/>
    </source>
</evidence>